<feature type="region of interest" description="Disordered" evidence="5">
    <location>
        <begin position="1070"/>
        <end position="1104"/>
    </location>
</feature>
<dbReference type="InterPro" id="IPR036388">
    <property type="entry name" value="WH-like_DNA-bd_sf"/>
</dbReference>
<dbReference type="Gene3D" id="3.80.10.10">
    <property type="entry name" value="Ribonuclease Inhibitor"/>
    <property type="match status" value="1"/>
</dbReference>
<dbReference type="Pfam" id="PF20160">
    <property type="entry name" value="C-JID"/>
    <property type="match status" value="3"/>
</dbReference>
<dbReference type="InterPro" id="IPR045344">
    <property type="entry name" value="C-JID"/>
</dbReference>
<proteinExistence type="predicted"/>
<feature type="domain" description="HTH La-type RNA-binding" evidence="6">
    <location>
        <begin position="630"/>
        <end position="672"/>
    </location>
</feature>
<dbReference type="Proteomes" id="UP001459277">
    <property type="component" value="Unassembled WGS sequence"/>
</dbReference>
<dbReference type="EMBL" id="JAZDWU010000003">
    <property type="protein sequence ID" value="KAL0007486.1"/>
    <property type="molecule type" value="Genomic_DNA"/>
</dbReference>
<keyword evidence="1" id="KW-0433">Leucine-rich repeat</keyword>
<accession>A0AAW2DEE7</accession>
<reference evidence="7 8" key="1">
    <citation type="submission" date="2024-01" db="EMBL/GenBank/DDBJ databases">
        <title>A telomere-to-telomere, gap-free genome of sweet tea (Lithocarpus litseifolius).</title>
        <authorList>
            <person name="Zhou J."/>
        </authorList>
    </citation>
    <scope>NUCLEOTIDE SEQUENCE [LARGE SCALE GENOMIC DNA]</scope>
    <source>
        <strain evidence="7">Zhou-2022a</strain>
        <tissue evidence="7">Leaf</tissue>
    </source>
</reference>
<dbReference type="SUPFAM" id="SSF46785">
    <property type="entry name" value="Winged helix' DNA-binding domain"/>
    <property type="match status" value="1"/>
</dbReference>
<keyword evidence="8" id="KW-1185">Reference proteome</keyword>
<evidence type="ECO:0000256" key="1">
    <source>
        <dbReference type="ARBA" id="ARBA00022614"/>
    </source>
</evidence>
<evidence type="ECO:0000259" key="6">
    <source>
        <dbReference type="SMART" id="SM00715"/>
    </source>
</evidence>
<gene>
    <name evidence="7" type="ORF">SO802_008988</name>
</gene>
<keyword evidence="2" id="KW-0677">Repeat</keyword>
<feature type="region of interest" description="Disordered" evidence="5">
    <location>
        <begin position="504"/>
        <end position="523"/>
    </location>
</feature>
<evidence type="ECO:0000313" key="8">
    <source>
        <dbReference type="Proteomes" id="UP001459277"/>
    </source>
</evidence>
<dbReference type="Gene3D" id="1.10.10.10">
    <property type="entry name" value="Winged helix-like DNA-binding domain superfamily/Winged helix DNA-binding domain"/>
    <property type="match status" value="1"/>
</dbReference>
<protein>
    <recommendedName>
        <fullName evidence="6">HTH La-type RNA-binding domain-containing protein</fullName>
    </recommendedName>
</protein>
<dbReference type="InterPro" id="IPR032675">
    <property type="entry name" value="LRR_dom_sf"/>
</dbReference>
<name>A0AAW2DEE7_9ROSI</name>
<keyword evidence="4" id="KW-0694">RNA-binding</keyword>
<dbReference type="AlphaFoldDB" id="A0AAW2DEE7"/>
<dbReference type="InterPro" id="IPR036390">
    <property type="entry name" value="WH_DNA-bd_sf"/>
</dbReference>
<evidence type="ECO:0000256" key="4">
    <source>
        <dbReference type="ARBA" id="ARBA00022884"/>
    </source>
</evidence>
<feature type="compositionally biased region" description="Basic and acidic residues" evidence="5">
    <location>
        <begin position="1091"/>
        <end position="1104"/>
    </location>
</feature>
<evidence type="ECO:0000256" key="2">
    <source>
        <dbReference type="ARBA" id="ARBA00022737"/>
    </source>
</evidence>
<evidence type="ECO:0000256" key="5">
    <source>
        <dbReference type="SAM" id="MobiDB-lite"/>
    </source>
</evidence>
<dbReference type="GO" id="GO:0006952">
    <property type="term" value="P:defense response"/>
    <property type="evidence" value="ECO:0007669"/>
    <property type="project" value="UniProtKB-KW"/>
</dbReference>
<sequence>MPYGLDHYEGLGTLNQFLPQSEIPGWFKPENIARFSSVTIQLPLDLYGNLDWMGFAFCAVFSFQKHPTSVPMKGSEFSFIIVCHLKTDFGCMNPLYSISEEDVILSLHQRGFLWLSFIPCWFLSPEWSRCTTVEFSFVSDSSAVSALKCGVDLVYRQKLEFTRRMVQCITSYDGPFTSYERFPFHHPDQFSGGDGSSGTSGHYSYNQFYRTAALDRYNNRSIFNQCIFQSEISEWFSHDSLPSDLSPKFDFHPSTSYNFCFPPSKIQDWFSHPNHGHSVTIDLPSNLYRDSNWMGLVLYASFSIHGDPNIIFSNLASGKSHFLYCQCQTSMANVDNQKIAFSTNKEEITWLLNLGEFIWICYVPGEPFKNMLPHCSHIEASFVSDWSGVIVQNCALQLLYQHDQVQFEQELKHCNNLISENRKLVFKQQEDQQKKNEQYHVDEGLQRKIFSNIDFEVKIFPRLIDQPEIDETEIQLGQSDLLENQGKVNKWRVTSKKVTKISGEHLMKSPQIPGGGESINSPLSRRKNLSSAWAQVVRGESESISAVHHHQTQLSVSQPELAALLSNSSPPKMASPSPPPDAGEGSDGGNDGNAARPRKLAWNKPSNAPSNCGVVEVSPVMGACSWPTRQRSMKRGASFPRVRSLTTNVQLILDSLRSSTIVEVQDDKVRRRNGWKNWKLASSRIPSDSGSVSPNKSSYDTLATSSQKITVEEVDTNQSSATGKADPNSEAVAGSCITESIGRYHASEFCGENNALLIVELSRKSIQVSESTKKIERMVLNLTSNEKGDSNACISNLPNELRLLEWHKHPLIKLSQNLENCCSGFVPNLEKLVLQSCRNLRELPRSIKVSKKLILLDLESCASLTNLQDKHTMESLINIGPELFNLSLPKSFSGLSTLEFDQCQVYNSCFPLCEIPEWFSHQSDEPLLTITLPSNVYNDSTWMGLALFASVAVEANPTAILDSQNSETSYSQSLVCHLDTSIECVEPLHVHHITKEDLKLLQQGGFIWLSYIPHDSFKETLNQRSRIEASVTINCPGLVRKCGFHLLYKHDEVEFMETTRQCMALFSNEHEASPQISSNSSEDPQSEPFEPADRKDKGKGVLEY</sequence>
<feature type="compositionally biased region" description="Low complexity" evidence="5">
    <location>
        <begin position="566"/>
        <end position="575"/>
    </location>
</feature>
<comment type="caution">
    <text evidence="7">The sequence shown here is derived from an EMBL/GenBank/DDBJ whole genome shotgun (WGS) entry which is preliminary data.</text>
</comment>
<dbReference type="SMART" id="SM00715">
    <property type="entry name" value="LA"/>
    <property type="match status" value="1"/>
</dbReference>
<dbReference type="SUPFAM" id="SSF52047">
    <property type="entry name" value="RNI-like"/>
    <property type="match status" value="1"/>
</dbReference>
<dbReference type="GO" id="GO:0003723">
    <property type="term" value="F:RNA binding"/>
    <property type="evidence" value="ECO:0007669"/>
    <property type="project" value="UniProtKB-KW"/>
</dbReference>
<organism evidence="7 8">
    <name type="scientific">Lithocarpus litseifolius</name>
    <dbReference type="NCBI Taxonomy" id="425828"/>
    <lineage>
        <taxon>Eukaryota</taxon>
        <taxon>Viridiplantae</taxon>
        <taxon>Streptophyta</taxon>
        <taxon>Embryophyta</taxon>
        <taxon>Tracheophyta</taxon>
        <taxon>Spermatophyta</taxon>
        <taxon>Magnoliopsida</taxon>
        <taxon>eudicotyledons</taxon>
        <taxon>Gunneridae</taxon>
        <taxon>Pentapetalae</taxon>
        <taxon>rosids</taxon>
        <taxon>fabids</taxon>
        <taxon>Fagales</taxon>
        <taxon>Fagaceae</taxon>
        <taxon>Lithocarpus</taxon>
    </lineage>
</organism>
<dbReference type="PANTHER" id="PTHR22792">
    <property type="entry name" value="LUPUS LA PROTEIN-RELATED"/>
    <property type="match status" value="1"/>
</dbReference>
<evidence type="ECO:0000256" key="3">
    <source>
        <dbReference type="ARBA" id="ARBA00022821"/>
    </source>
</evidence>
<dbReference type="InterPro" id="IPR006630">
    <property type="entry name" value="La_HTH"/>
</dbReference>
<keyword evidence="3" id="KW-0611">Plant defense</keyword>
<dbReference type="InterPro" id="IPR045180">
    <property type="entry name" value="La_dom_prot"/>
</dbReference>
<feature type="compositionally biased region" description="Polar residues" evidence="5">
    <location>
        <begin position="1074"/>
        <end position="1083"/>
    </location>
</feature>
<feature type="region of interest" description="Disordered" evidence="5">
    <location>
        <begin position="566"/>
        <end position="610"/>
    </location>
</feature>
<dbReference type="PANTHER" id="PTHR22792:SF155">
    <property type="entry name" value="LA-RELATED PROTEIN 1C-LIKE"/>
    <property type="match status" value="1"/>
</dbReference>
<evidence type="ECO:0000313" key="7">
    <source>
        <dbReference type="EMBL" id="KAL0007486.1"/>
    </source>
</evidence>